<organism evidence="2">
    <name type="scientific">Vitis vinifera</name>
    <name type="common">Grape</name>
    <dbReference type="NCBI Taxonomy" id="29760"/>
    <lineage>
        <taxon>Eukaryota</taxon>
        <taxon>Viridiplantae</taxon>
        <taxon>Streptophyta</taxon>
        <taxon>Embryophyta</taxon>
        <taxon>Tracheophyta</taxon>
        <taxon>Spermatophyta</taxon>
        <taxon>Magnoliopsida</taxon>
        <taxon>eudicotyledons</taxon>
        <taxon>Gunneridae</taxon>
        <taxon>Pentapetalae</taxon>
        <taxon>rosids</taxon>
        <taxon>Vitales</taxon>
        <taxon>Vitaceae</taxon>
        <taxon>Viteae</taxon>
        <taxon>Vitis</taxon>
    </lineage>
</organism>
<dbReference type="EMBL" id="AM487532">
    <property type="protein sequence ID" value="CAN71040.1"/>
    <property type="molecule type" value="Genomic_DNA"/>
</dbReference>
<accession>A5CA06</accession>
<sequence length="133" mass="13515">MVMDGSDVVGTTDGIVGVVGGETEVAFSSKWKGLALQYELPLMGSVVTIGRLIINSGDMSKGKSESVGGLEALDDSLGPEVLALLARGRRTELSRHEVVAHGVVGEEGPVASPPSKGGILRASAAKEGESLGT</sequence>
<protein>
    <submittedName>
        <fullName evidence="2">Uncharacterized protein</fullName>
    </submittedName>
</protein>
<gene>
    <name evidence="2" type="ORF">VITISV_005427</name>
</gene>
<dbReference type="AlphaFoldDB" id="A5CA06"/>
<feature type="compositionally biased region" description="Basic and acidic residues" evidence="1">
    <location>
        <begin position="124"/>
        <end position="133"/>
    </location>
</feature>
<reference evidence="2" key="1">
    <citation type="journal article" date="2007" name="PLoS ONE">
        <title>The first genome sequence of an elite grapevine cultivar (Pinot noir Vitis vinifera L.): coping with a highly heterozygous genome.</title>
        <authorList>
            <person name="Velasco R."/>
            <person name="Zharkikh A."/>
            <person name="Troggio M."/>
            <person name="Cartwright D.A."/>
            <person name="Cestaro A."/>
            <person name="Pruss D."/>
            <person name="Pindo M."/>
            <person name="FitzGerald L.M."/>
            <person name="Vezzulli S."/>
            <person name="Reid J."/>
            <person name="Malacarne G."/>
            <person name="Iliev D."/>
            <person name="Coppola G."/>
            <person name="Wardell B."/>
            <person name="Micheletti D."/>
            <person name="Macalma T."/>
            <person name="Facci M."/>
            <person name="Mitchell J.T."/>
            <person name="Perazzolli M."/>
            <person name="Eldredge G."/>
            <person name="Gatto P."/>
            <person name="Oyzerski R."/>
            <person name="Moretto M."/>
            <person name="Gutin N."/>
            <person name="Stefanini M."/>
            <person name="Chen Y."/>
            <person name="Segala C."/>
            <person name="Davenport C."/>
            <person name="Dematte L."/>
            <person name="Mraz A."/>
            <person name="Battilana J."/>
            <person name="Stormo K."/>
            <person name="Costa F."/>
            <person name="Tao Q."/>
            <person name="Si-Ammour A."/>
            <person name="Harkins T."/>
            <person name="Lackey A."/>
            <person name="Perbost C."/>
            <person name="Taillon B."/>
            <person name="Stella A."/>
            <person name="Solovyev V."/>
            <person name="Fawcett J.A."/>
            <person name="Sterck L."/>
            <person name="Vandepoele K."/>
            <person name="Grando S.M."/>
            <person name="Toppo S."/>
            <person name="Moser C."/>
            <person name="Lanchbury J."/>
            <person name="Bogden R."/>
            <person name="Skolnick M."/>
            <person name="Sgaramella V."/>
            <person name="Bhatnagar S.K."/>
            <person name="Fontana P."/>
            <person name="Gutin A."/>
            <person name="Van de Peer Y."/>
            <person name="Salamini F."/>
            <person name="Viola R."/>
        </authorList>
    </citation>
    <scope>NUCLEOTIDE SEQUENCE</scope>
</reference>
<proteinExistence type="predicted"/>
<evidence type="ECO:0000256" key="1">
    <source>
        <dbReference type="SAM" id="MobiDB-lite"/>
    </source>
</evidence>
<feature type="region of interest" description="Disordered" evidence="1">
    <location>
        <begin position="104"/>
        <end position="133"/>
    </location>
</feature>
<evidence type="ECO:0000313" key="2">
    <source>
        <dbReference type="EMBL" id="CAN71040.1"/>
    </source>
</evidence>
<name>A5CA06_VITVI</name>